<keyword evidence="2" id="KW-0378">Hydrolase</keyword>
<reference evidence="2 3" key="1">
    <citation type="journal article" date="2013" name="Mar. Genomics">
        <title>Expression of sulfatases in Rhodopirellula baltica and the diversity of sulfatases in the genus Rhodopirellula.</title>
        <authorList>
            <person name="Wegner C.E."/>
            <person name="Richter-Heitmann T."/>
            <person name="Klindworth A."/>
            <person name="Klockow C."/>
            <person name="Richter M."/>
            <person name="Achstetter T."/>
            <person name="Glockner F.O."/>
            <person name="Harder J."/>
        </authorList>
    </citation>
    <scope>NUCLEOTIDE SEQUENCE [LARGE SCALE GENOMIC DNA]</scope>
    <source>
        <strain evidence="2 3">SM1</strain>
    </source>
</reference>
<keyword evidence="3" id="KW-1185">Reference proteome</keyword>
<dbReference type="GO" id="GO:0004553">
    <property type="term" value="F:hydrolase activity, hydrolyzing O-glycosyl compounds"/>
    <property type="evidence" value="ECO:0007669"/>
    <property type="project" value="TreeGrafter"/>
</dbReference>
<dbReference type="PANTHER" id="PTHR31616">
    <property type="entry name" value="TREHALASE"/>
    <property type="match status" value="1"/>
</dbReference>
<evidence type="ECO:0000313" key="2">
    <source>
        <dbReference type="EMBL" id="EMI16451.1"/>
    </source>
</evidence>
<dbReference type="SUPFAM" id="SSF48208">
    <property type="entry name" value="Six-hairpin glycosidases"/>
    <property type="match status" value="1"/>
</dbReference>
<feature type="domain" description="GH15-like" evidence="1">
    <location>
        <begin position="4"/>
        <end position="245"/>
    </location>
</feature>
<comment type="caution">
    <text evidence="2">The sequence shown here is derived from an EMBL/GenBank/DDBJ whole genome shotgun (WGS) entry which is preliminary data.</text>
</comment>
<dbReference type="Pfam" id="PF00723">
    <property type="entry name" value="Glyco_hydro_15"/>
    <property type="match status" value="1"/>
</dbReference>
<dbReference type="PANTHER" id="PTHR31616:SF0">
    <property type="entry name" value="GLUCAN 1,4-ALPHA-GLUCOSIDASE"/>
    <property type="match status" value="1"/>
</dbReference>
<dbReference type="InterPro" id="IPR011613">
    <property type="entry name" value="GH15-like"/>
</dbReference>
<evidence type="ECO:0000259" key="1">
    <source>
        <dbReference type="Pfam" id="PF00723"/>
    </source>
</evidence>
<dbReference type="EMBL" id="ANOG01000957">
    <property type="protein sequence ID" value="EMI16451.1"/>
    <property type="molecule type" value="Genomic_DNA"/>
</dbReference>
<dbReference type="Gene3D" id="1.50.10.10">
    <property type="match status" value="1"/>
</dbReference>
<protein>
    <submittedName>
        <fullName evidence="2">Glycosyl hydrolase, family 15</fullName>
    </submittedName>
</protein>
<gene>
    <name evidence="2" type="ORF">RMSM_06625</name>
</gene>
<sequence>MIGGYTEEAKAWRKWLVNAAAGNPSQLQIMYGVAGERRLTETELDWLPGYENSAPVRTGNAAYRQHQLDVPGEIMETLHLARRYGLGPDEDAWRVQTAVMEFLETQWEKPDEGIWEIRGEQRHFTHSKVMAWVAADRAVKDVEHFGLPGDAQRWKKLRDRIHAEVCAKGFNEKLGGFVQSYGADETDASLLMLPLVGFVEANDPKMIGTLRLIEDRLVKDGLVIRYLTESNIDGLPEGEGAFFVVFILVG</sequence>
<accession>M5RBL0</accession>
<dbReference type="InterPro" id="IPR008928">
    <property type="entry name" value="6-hairpin_glycosidase_sf"/>
</dbReference>
<evidence type="ECO:0000313" key="3">
    <source>
        <dbReference type="Proteomes" id="UP000011991"/>
    </source>
</evidence>
<dbReference type="GO" id="GO:0005975">
    <property type="term" value="P:carbohydrate metabolic process"/>
    <property type="evidence" value="ECO:0007669"/>
    <property type="project" value="InterPro"/>
</dbReference>
<proteinExistence type="predicted"/>
<dbReference type="Proteomes" id="UP000011991">
    <property type="component" value="Unassembled WGS sequence"/>
</dbReference>
<dbReference type="PATRIC" id="fig|1265738.3.peg.6617"/>
<dbReference type="AlphaFoldDB" id="M5RBL0"/>
<dbReference type="InterPro" id="IPR012341">
    <property type="entry name" value="6hp_glycosidase-like_sf"/>
</dbReference>
<organism evidence="2 3">
    <name type="scientific">Rhodopirellula maiorica SM1</name>
    <dbReference type="NCBI Taxonomy" id="1265738"/>
    <lineage>
        <taxon>Bacteria</taxon>
        <taxon>Pseudomonadati</taxon>
        <taxon>Planctomycetota</taxon>
        <taxon>Planctomycetia</taxon>
        <taxon>Pirellulales</taxon>
        <taxon>Pirellulaceae</taxon>
        <taxon>Novipirellula</taxon>
    </lineage>
</organism>
<name>M5RBL0_9BACT</name>